<gene>
    <name evidence="4" type="ORF">CEY00_Acc03558</name>
</gene>
<dbReference type="InterPro" id="IPR006501">
    <property type="entry name" value="Pectinesterase_inhib_dom"/>
</dbReference>
<dbReference type="GO" id="GO:0046910">
    <property type="term" value="F:pectinesterase inhibitor activity"/>
    <property type="evidence" value="ECO:0007669"/>
    <property type="project" value="UniProtKB-ARBA"/>
</dbReference>
<dbReference type="FunCoup" id="A0A2R6RT12">
    <property type="interactions" value="327"/>
</dbReference>
<evidence type="ECO:0000259" key="3">
    <source>
        <dbReference type="SMART" id="SM00856"/>
    </source>
</evidence>
<evidence type="ECO:0000256" key="2">
    <source>
        <dbReference type="SAM" id="SignalP"/>
    </source>
</evidence>
<dbReference type="InterPro" id="IPR051955">
    <property type="entry name" value="PME_Inhibitor"/>
</dbReference>
<evidence type="ECO:0000313" key="5">
    <source>
        <dbReference type="Proteomes" id="UP000241394"/>
    </source>
</evidence>
<dbReference type="PANTHER" id="PTHR31080:SF117">
    <property type="entry name" value="PLANT INVERTASE_PECTIN METHYLESTERASE INHIBITOR SUPERFAMILY PROTEIN"/>
    <property type="match status" value="1"/>
</dbReference>
<reference evidence="4 5" key="1">
    <citation type="submission" date="2017-07" db="EMBL/GenBank/DDBJ databases">
        <title>An improved, manually edited Actinidia chinensis var. chinensis (kiwifruit) genome highlights the challenges associated with draft genomes and gene prediction in plants.</title>
        <authorList>
            <person name="Pilkington S."/>
            <person name="Crowhurst R."/>
            <person name="Hilario E."/>
            <person name="Nardozza S."/>
            <person name="Fraser L."/>
            <person name="Peng Y."/>
            <person name="Gunaseelan K."/>
            <person name="Simpson R."/>
            <person name="Tahir J."/>
            <person name="Deroles S."/>
            <person name="Templeton K."/>
            <person name="Luo Z."/>
            <person name="Davy M."/>
            <person name="Cheng C."/>
            <person name="Mcneilage M."/>
            <person name="Scaglione D."/>
            <person name="Liu Y."/>
            <person name="Zhang Q."/>
            <person name="Datson P."/>
            <person name="De Silva N."/>
            <person name="Gardiner S."/>
            <person name="Bassett H."/>
            <person name="Chagne D."/>
            <person name="Mccallum J."/>
            <person name="Dzierzon H."/>
            <person name="Deng C."/>
            <person name="Wang Y.-Y."/>
            <person name="Barron N."/>
            <person name="Manako K."/>
            <person name="Bowen J."/>
            <person name="Foster T."/>
            <person name="Erridge Z."/>
            <person name="Tiffin H."/>
            <person name="Waite C."/>
            <person name="Davies K."/>
            <person name="Grierson E."/>
            <person name="Laing W."/>
            <person name="Kirk R."/>
            <person name="Chen X."/>
            <person name="Wood M."/>
            <person name="Montefiori M."/>
            <person name="Brummell D."/>
            <person name="Schwinn K."/>
            <person name="Catanach A."/>
            <person name="Fullerton C."/>
            <person name="Li D."/>
            <person name="Meiyalaghan S."/>
            <person name="Nieuwenhuizen N."/>
            <person name="Read N."/>
            <person name="Prakash R."/>
            <person name="Hunter D."/>
            <person name="Zhang H."/>
            <person name="Mckenzie M."/>
            <person name="Knabel M."/>
            <person name="Harris A."/>
            <person name="Allan A."/>
            <person name="Chen A."/>
            <person name="Janssen B."/>
            <person name="Plunkett B."/>
            <person name="Dwamena C."/>
            <person name="Voogd C."/>
            <person name="Leif D."/>
            <person name="Lafferty D."/>
            <person name="Souleyre E."/>
            <person name="Varkonyi-Gasic E."/>
            <person name="Gambi F."/>
            <person name="Hanley J."/>
            <person name="Yao J.-L."/>
            <person name="Cheung J."/>
            <person name="David K."/>
            <person name="Warren B."/>
            <person name="Marsh K."/>
            <person name="Snowden K."/>
            <person name="Lin-Wang K."/>
            <person name="Brian L."/>
            <person name="Martinez-Sanchez M."/>
            <person name="Wang M."/>
            <person name="Ileperuma N."/>
            <person name="Macnee N."/>
            <person name="Campin R."/>
            <person name="Mcatee P."/>
            <person name="Drummond R."/>
            <person name="Espley R."/>
            <person name="Ireland H."/>
            <person name="Wu R."/>
            <person name="Atkinson R."/>
            <person name="Karunairetnam S."/>
            <person name="Bulley S."/>
            <person name="Chunkath S."/>
            <person name="Hanley Z."/>
            <person name="Storey R."/>
            <person name="Thrimawithana A."/>
            <person name="Thomson S."/>
            <person name="David C."/>
            <person name="Testolin R."/>
        </authorList>
    </citation>
    <scope>NUCLEOTIDE SEQUENCE [LARGE SCALE GENOMIC DNA]</scope>
    <source>
        <strain evidence="5">cv. Red5</strain>
        <tissue evidence="4">Young leaf</tissue>
    </source>
</reference>
<dbReference type="OrthoDB" id="1430376at2759"/>
<dbReference type="InParanoid" id="A0A2R6RT12"/>
<dbReference type="EMBL" id="NKQK01000003">
    <property type="protein sequence ID" value="PSS33172.1"/>
    <property type="molecule type" value="Genomic_DNA"/>
</dbReference>
<feature type="domain" description="Pectinesterase inhibitor" evidence="3">
    <location>
        <begin position="36"/>
        <end position="192"/>
    </location>
</feature>
<reference evidence="5" key="2">
    <citation type="journal article" date="2018" name="BMC Genomics">
        <title>A manually annotated Actinidia chinensis var. chinensis (kiwifruit) genome highlights the challenges associated with draft genomes and gene prediction in plants.</title>
        <authorList>
            <person name="Pilkington S.M."/>
            <person name="Crowhurst R."/>
            <person name="Hilario E."/>
            <person name="Nardozza S."/>
            <person name="Fraser L."/>
            <person name="Peng Y."/>
            <person name="Gunaseelan K."/>
            <person name="Simpson R."/>
            <person name="Tahir J."/>
            <person name="Deroles S.C."/>
            <person name="Templeton K."/>
            <person name="Luo Z."/>
            <person name="Davy M."/>
            <person name="Cheng C."/>
            <person name="McNeilage M."/>
            <person name="Scaglione D."/>
            <person name="Liu Y."/>
            <person name="Zhang Q."/>
            <person name="Datson P."/>
            <person name="De Silva N."/>
            <person name="Gardiner S.E."/>
            <person name="Bassett H."/>
            <person name="Chagne D."/>
            <person name="McCallum J."/>
            <person name="Dzierzon H."/>
            <person name="Deng C."/>
            <person name="Wang Y.Y."/>
            <person name="Barron L."/>
            <person name="Manako K."/>
            <person name="Bowen J."/>
            <person name="Foster T.M."/>
            <person name="Erridge Z.A."/>
            <person name="Tiffin H."/>
            <person name="Waite C.N."/>
            <person name="Davies K.M."/>
            <person name="Grierson E.P."/>
            <person name="Laing W.A."/>
            <person name="Kirk R."/>
            <person name="Chen X."/>
            <person name="Wood M."/>
            <person name="Montefiori M."/>
            <person name="Brummell D.A."/>
            <person name="Schwinn K.E."/>
            <person name="Catanach A."/>
            <person name="Fullerton C."/>
            <person name="Li D."/>
            <person name="Meiyalaghan S."/>
            <person name="Nieuwenhuizen N."/>
            <person name="Read N."/>
            <person name="Prakash R."/>
            <person name="Hunter D."/>
            <person name="Zhang H."/>
            <person name="McKenzie M."/>
            <person name="Knabel M."/>
            <person name="Harris A."/>
            <person name="Allan A.C."/>
            <person name="Gleave A."/>
            <person name="Chen A."/>
            <person name="Janssen B.J."/>
            <person name="Plunkett B."/>
            <person name="Ampomah-Dwamena C."/>
            <person name="Voogd C."/>
            <person name="Leif D."/>
            <person name="Lafferty D."/>
            <person name="Souleyre E.J.F."/>
            <person name="Varkonyi-Gasic E."/>
            <person name="Gambi F."/>
            <person name="Hanley J."/>
            <person name="Yao J.L."/>
            <person name="Cheung J."/>
            <person name="David K.M."/>
            <person name="Warren B."/>
            <person name="Marsh K."/>
            <person name="Snowden K.C."/>
            <person name="Lin-Wang K."/>
            <person name="Brian L."/>
            <person name="Martinez-Sanchez M."/>
            <person name="Wang M."/>
            <person name="Ileperuma N."/>
            <person name="Macnee N."/>
            <person name="Campin R."/>
            <person name="McAtee P."/>
            <person name="Drummond R.S.M."/>
            <person name="Espley R.V."/>
            <person name="Ireland H.S."/>
            <person name="Wu R."/>
            <person name="Atkinson R.G."/>
            <person name="Karunairetnam S."/>
            <person name="Bulley S."/>
            <person name="Chunkath S."/>
            <person name="Hanley Z."/>
            <person name="Storey R."/>
            <person name="Thrimawithana A.H."/>
            <person name="Thomson S."/>
            <person name="David C."/>
            <person name="Testolin R."/>
            <person name="Huang H."/>
            <person name="Hellens R.P."/>
            <person name="Schaffer R.J."/>
        </authorList>
    </citation>
    <scope>NUCLEOTIDE SEQUENCE [LARGE SCALE GENOMIC DNA]</scope>
    <source>
        <strain evidence="5">cv. Red5</strain>
    </source>
</reference>
<protein>
    <recommendedName>
        <fullName evidence="3">Pectinesterase inhibitor domain-containing protein</fullName>
    </recommendedName>
</protein>
<keyword evidence="5" id="KW-1185">Reference proteome</keyword>
<comment type="caution">
    <text evidence="4">The sequence shown here is derived from an EMBL/GenBank/DDBJ whole genome shotgun (WGS) entry which is preliminary data.</text>
</comment>
<proteinExistence type="predicted"/>
<accession>A0A2R6RT12</accession>
<dbReference type="Gramene" id="PSS33172">
    <property type="protein sequence ID" value="PSS33172"/>
    <property type="gene ID" value="CEY00_Acc03558"/>
</dbReference>
<dbReference type="STRING" id="1590841.A0A2R6RT12"/>
<dbReference type="SMART" id="SM00856">
    <property type="entry name" value="PMEI"/>
    <property type="match status" value="1"/>
</dbReference>
<feature type="signal peptide" evidence="2">
    <location>
        <begin position="1"/>
        <end position="28"/>
    </location>
</feature>
<dbReference type="Proteomes" id="UP000241394">
    <property type="component" value="Chromosome LG3"/>
</dbReference>
<dbReference type="PANTHER" id="PTHR31080">
    <property type="entry name" value="PECTINESTERASE INHIBITOR-LIKE"/>
    <property type="match status" value="1"/>
</dbReference>
<dbReference type="Gene3D" id="1.20.140.40">
    <property type="entry name" value="Invertase/pectin methylesterase inhibitor family protein"/>
    <property type="match status" value="1"/>
</dbReference>
<dbReference type="SUPFAM" id="SSF101148">
    <property type="entry name" value="Plant invertase/pectin methylesterase inhibitor"/>
    <property type="match status" value="1"/>
</dbReference>
<evidence type="ECO:0000313" key="4">
    <source>
        <dbReference type="EMBL" id="PSS33172.1"/>
    </source>
</evidence>
<dbReference type="Pfam" id="PF04043">
    <property type="entry name" value="PMEI"/>
    <property type="match status" value="1"/>
</dbReference>
<organism evidence="4 5">
    <name type="scientific">Actinidia chinensis var. chinensis</name>
    <name type="common">Chinese soft-hair kiwi</name>
    <dbReference type="NCBI Taxonomy" id="1590841"/>
    <lineage>
        <taxon>Eukaryota</taxon>
        <taxon>Viridiplantae</taxon>
        <taxon>Streptophyta</taxon>
        <taxon>Embryophyta</taxon>
        <taxon>Tracheophyta</taxon>
        <taxon>Spermatophyta</taxon>
        <taxon>Magnoliopsida</taxon>
        <taxon>eudicotyledons</taxon>
        <taxon>Gunneridae</taxon>
        <taxon>Pentapetalae</taxon>
        <taxon>asterids</taxon>
        <taxon>Ericales</taxon>
        <taxon>Actinidiaceae</taxon>
        <taxon>Actinidia</taxon>
    </lineage>
</organism>
<dbReference type="NCBIfam" id="TIGR01614">
    <property type="entry name" value="PME_inhib"/>
    <property type="match status" value="1"/>
</dbReference>
<dbReference type="FunFam" id="1.20.140.40:FF:000005">
    <property type="entry name" value="Pectin methylesterase inhibitor 1"/>
    <property type="match status" value="1"/>
</dbReference>
<sequence>MEASSSSHVLTALLSLFIFNSHMNAISATGVAGKPSSTEFIRTSCSATTYPTLCITSLSSHASAIQTSPKLLAHTALSVTLDTTQSTSAMMVKLSQSHGLSPREVAAMQDCVEEVGDSVDQLRKSLGEMNQIKGSNFALMMSDIQTWVSAALTDADTCSEGFSGNNMNGNMKNIVRGRIVNIAHLTSNALALINSYASTLHG</sequence>
<evidence type="ECO:0000256" key="1">
    <source>
        <dbReference type="ARBA" id="ARBA00022729"/>
    </source>
</evidence>
<feature type="chain" id="PRO_5015359181" description="Pectinesterase inhibitor domain-containing protein" evidence="2">
    <location>
        <begin position="29"/>
        <end position="202"/>
    </location>
</feature>
<keyword evidence="1 2" id="KW-0732">Signal</keyword>
<dbReference type="InterPro" id="IPR035513">
    <property type="entry name" value="Invertase/methylesterase_inhib"/>
</dbReference>
<dbReference type="CDD" id="cd15798">
    <property type="entry name" value="PMEI-like_3"/>
    <property type="match status" value="1"/>
</dbReference>
<name>A0A2R6RT12_ACTCC</name>
<dbReference type="OMA" id="DAPFDKQ"/>
<dbReference type="AlphaFoldDB" id="A0A2R6RT12"/>